<name>A0ABU6JHX5_9BURK</name>
<dbReference type="InterPro" id="IPR025296">
    <property type="entry name" value="DUF4158"/>
</dbReference>
<organism evidence="7 8">
    <name type="scientific">Noviherbaspirillum album</name>
    <dbReference type="NCBI Taxonomy" id="3080276"/>
    <lineage>
        <taxon>Bacteria</taxon>
        <taxon>Pseudomonadati</taxon>
        <taxon>Pseudomonadota</taxon>
        <taxon>Betaproteobacteria</taxon>
        <taxon>Burkholderiales</taxon>
        <taxon>Oxalobacteraceae</taxon>
        <taxon>Noviherbaspirillum</taxon>
    </lineage>
</organism>
<evidence type="ECO:0000256" key="2">
    <source>
        <dbReference type="ARBA" id="ARBA00022578"/>
    </source>
</evidence>
<sequence length="849" mass="96290">MDHWRVPYLGLRQIPSDLTAFELDIFFTFSPKEIELIDSRRSDLYRLALALHIGFVRMAGRTLDAYKQIPKVLWKHLAERLNVPSLDIGTLRSLYEARPRTLVDHQQLAYQCLGFGVMTEHQRRYLVRWLKETLNGRPNSSMLLSQVKTWLYEHRILIGGDRSLRALIAEAVRTHEDGLEQILVDTVGPVLSDYWNERLVARTQDRVSLQEWLWSVPVRNSTVQMNELFGKVEFLRLLHVDARWPEAVNESLIRHYARRCASRTPSANKRLSPQTRRIEAACFMRYALCAATDQLLQMLRRWLADVTNDASKQIDNGHQDDAKTLSELVKAIKELAANPEMAADELRAALQQLADKALPRRASSRRKLVRLQLMTKSTQARKVLRKPVVLPFASETPHRLLDALAVLRELYGKDDVSNGLPHQVQIDLGRPWHDLIHGQDRVNALRAFEWATLFGLRVALRNGSVYINHSFTFRSRTTLLIPSAEWQSKRNHFYGHLALPQDPQVYLDQIVKQLNQGMKRLDAASRAGEVAIDNDGVHLARLTPDTEDVHVATLRRTIFEGRPTAQLPRILLDIDSHVRFSWVLLGREPQSRSELLLTYAAVLAHGTSLSAADVSRMIPELSSQAIRQMMDKIADERLLRDASDAVLAYMHRHPVAAHWGRGDLASADMMSLETSRSVWQARADPRRRTPSIGVYTHVRDRWGVFYDQPILLKERQAGAALEGVVRQTGTSDVAQLAVDTHGYTDFAMAVAKALQFDLCPRLAHLRERRLCVPKGLAIPSSIAPVTTSSIDLDVIQDNFDEFVRVAASIQNGRCTAVQALQRFGSEARSEPVYAAGVALGRLLRTIFLI</sequence>
<accession>A0ABU6JHX5</accession>
<feature type="domain" description="Tn3 transposase DDE" evidence="5">
    <location>
        <begin position="570"/>
        <end position="849"/>
    </location>
</feature>
<comment type="caution">
    <text evidence="7">The sequence shown here is derived from an EMBL/GenBank/DDBJ whole genome shotgun (WGS) entry which is preliminary data.</text>
</comment>
<evidence type="ECO:0000313" key="7">
    <source>
        <dbReference type="EMBL" id="MEC4722802.1"/>
    </source>
</evidence>
<dbReference type="Pfam" id="PF13700">
    <property type="entry name" value="DUF4158"/>
    <property type="match status" value="1"/>
</dbReference>
<evidence type="ECO:0000256" key="4">
    <source>
        <dbReference type="ARBA" id="ARBA00023172"/>
    </source>
</evidence>
<dbReference type="Pfam" id="PF01526">
    <property type="entry name" value="DDE_Tnp_Tn3"/>
    <property type="match status" value="1"/>
</dbReference>
<dbReference type="NCBIfam" id="NF033527">
    <property type="entry name" value="transpos_Tn3"/>
    <property type="match status" value="1"/>
</dbReference>
<evidence type="ECO:0000256" key="3">
    <source>
        <dbReference type="ARBA" id="ARBA00023125"/>
    </source>
</evidence>
<evidence type="ECO:0000259" key="6">
    <source>
        <dbReference type="Pfam" id="PF13700"/>
    </source>
</evidence>
<evidence type="ECO:0000256" key="1">
    <source>
        <dbReference type="ARBA" id="ARBA00009402"/>
    </source>
</evidence>
<dbReference type="Proteomes" id="UP001352263">
    <property type="component" value="Unassembled WGS sequence"/>
</dbReference>
<comment type="similarity">
    <text evidence="1">Belongs to the transposase 7 family.</text>
</comment>
<reference evidence="7 8" key="1">
    <citation type="submission" date="2023-10" db="EMBL/GenBank/DDBJ databases">
        <title>Noviherbaspirillum sp. CPCC 100848 genome assembly.</title>
        <authorList>
            <person name="Li X.Y."/>
            <person name="Fang X.M."/>
        </authorList>
    </citation>
    <scope>NUCLEOTIDE SEQUENCE [LARGE SCALE GENOMIC DNA]</scope>
    <source>
        <strain evidence="7 8">CPCC 100848</strain>
    </source>
</reference>
<protein>
    <submittedName>
        <fullName evidence="7">Tn3 family transposase</fullName>
    </submittedName>
</protein>
<dbReference type="InterPro" id="IPR047653">
    <property type="entry name" value="Tn3-like_transpos"/>
</dbReference>
<gene>
    <name evidence="7" type="ORF">RY831_26945</name>
</gene>
<keyword evidence="3" id="KW-0238">DNA-binding</keyword>
<keyword evidence="2" id="KW-0815">Transposition</keyword>
<dbReference type="EMBL" id="JAWIIV010000036">
    <property type="protein sequence ID" value="MEC4722802.1"/>
    <property type="molecule type" value="Genomic_DNA"/>
</dbReference>
<dbReference type="InterPro" id="IPR002513">
    <property type="entry name" value="Tn3_Tnp_DDE_dom"/>
</dbReference>
<keyword evidence="8" id="KW-1185">Reference proteome</keyword>
<evidence type="ECO:0000259" key="5">
    <source>
        <dbReference type="Pfam" id="PF01526"/>
    </source>
</evidence>
<feature type="domain" description="DUF4158" evidence="6">
    <location>
        <begin position="11"/>
        <end position="171"/>
    </location>
</feature>
<proteinExistence type="inferred from homology"/>
<evidence type="ECO:0000313" key="8">
    <source>
        <dbReference type="Proteomes" id="UP001352263"/>
    </source>
</evidence>
<keyword evidence="4" id="KW-0233">DNA recombination</keyword>